<dbReference type="EMBL" id="JAUSRB010000002">
    <property type="protein sequence ID" value="MDP9869730.1"/>
    <property type="molecule type" value="Genomic_DNA"/>
</dbReference>
<dbReference type="GO" id="GO:0016301">
    <property type="term" value="F:kinase activity"/>
    <property type="evidence" value="ECO:0007669"/>
    <property type="project" value="UniProtKB-KW"/>
</dbReference>
<reference evidence="2 3" key="1">
    <citation type="submission" date="2023-07" db="EMBL/GenBank/DDBJ databases">
        <title>Sequencing the genomes of 1000 actinobacteria strains.</title>
        <authorList>
            <person name="Klenk H.-P."/>
        </authorList>
    </citation>
    <scope>NUCLEOTIDE SEQUENCE [LARGE SCALE GENOMIC DNA]</scope>
    <source>
        <strain evidence="2 3">DSM 44109</strain>
    </source>
</reference>
<protein>
    <submittedName>
        <fullName evidence="2">Ser/Thr protein kinase RdoA (MazF antagonist)</fullName>
    </submittedName>
</protein>
<dbReference type="Gene3D" id="3.90.1200.10">
    <property type="match status" value="1"/>
</dbReference>
<feature type="domain" description="Aminoglycoside phosphotransferase" evidence="1">
    <location>
        <begin position="27"/>
        <end position="253"/>
    </location>
</feature>
<organism evidence="2 3">
    <name type="scientific">Streptosporangium brasiliense</name>
    <dbReference type="NCBI Taxonomy" id="47480"/>
    <lineage>
        <taxon>Bacteria</taxon>
        <taxon>Bacillati</taxon>
        <taxon>Actinomycetota</taxon>
        <taxon>Actinomycetes</taxon>
        <taxon>Streptosporangiales</taxon>
        <taxon>Streptosporangiaceae</taxon>
        <taxon>Streptosporangium</taxon>
    </lineage>
</organism>
<dbReference type="SUPFAM" id="SSF56112">
    <property type="entry name" value="Protein kinase-like (PK-like)"/>
    <property type="match status" value="1"/>
</dbReference>
<accession>A0ABT9RKF5</accession>
<evidence type="ECO:0000313" key="3">
    <source>
        <dbReference type="Proteomes" id="UP001230426"/>
    </source>
</evidence>
<name>A0ABT9RKF5_9ACTN</name>
<proteinExistence type="predicted"/>
<gene>
    <name evidence="2" type="ORF">J2S55_008996</name>
</gene>
<keyword evidence="3" id="KW-1185">Reference proteome</keyword>
<dbReference type="InterPro" id="IPR011009">
    <property type="entry name" value="Kinase-like_dom_sf"/>
</dbReference>
<keyword evidence="2" id="KW-0808">Transferase</keyword>
<dbReference type="Proteomes" id="UP001230426">
    <property type="component" value="Unassembled WGS sequence"/>
</dbReference>
<comment type="caution">
    <text evidence="2">The sequence shown here is derived from an EMBL/GenBank/DDBJ whole genome shotgun (WGS) entry which is preliminary data.</text>
</comment>
<dbReference type="Pfam" id="PF01636">
    <property type="entry name" value="APH"/>
    <property type="match status" value="1"/>
</dbReference>
<dbReference type="RefSeq" id="WP_306873986.1">
    <property type="nucleotide sequence ID" value="NZ_JAUSRB010000002.1"/>
</dbReference>
<keyword evidence="2" id="KW-0418">Kinase</keyword>
<evidence type="ECO:0000259" key="1">
    <source>
        <dbReference type="Pfam" id="PF01636"/>
    </source>
</evidence>
<evidence type="ECO:0000313" key="2">
    <source>
        <dbReference type="EMBL" id="MDP9869730.1"/>
    </source>
</evidence>
<dbReference type="InterPro" id="IPR002575">
    <property type="entry name" value="Aminoglycoside_PTrfase"/>
</dbReference>
<sequence>MIYAETPLTDAVRRAVAEVWGVRGEGERLHGGEESSAYRLGDHVVRIGPRSWGTAEAEWCHAIGLHAAARLPEAVAPVSTPEGTTVTRVEGRPVSLWPYVEGTWPDPALPGQRAQGARLLARLHEALATARPGPRPVPAYQEFGLYGVPGVPAAAGTPSPEGAQHPTDLPELADPGLDRWLADFHRTRPRRHPLHGDYHTGNTLARDGVIRAVLDWDEAFVGAPEVELAAAAIEWGDDGPGPAKEFVDVYLEAGGTAGELDEETLAQLIRHKLRREAAYFHRAVARGVVHDEEDRDYHRDRVELFHRLRP</sequence>